<dbReference type="Proteomes" id="UP001552479">
    <property type="component" value="Unassembled WGS sequence"/>
</dbReference>
<evidence type="ECO:0000313" key="2">
    <source>
        <dbReference type="EMBL" id="MEV4926009.1"/>
    </source>
</evidence>
<keyword evidence="1" id="KW-0812">Transmembrane</keyword>
<protein>
    <submittedName>
        <fullName evidence="2">DUF4190 domain-containing protein</fullName>
    </submittedName>
</protein>
<proteinExistence type="predicted"/>
<keyword evidence="1" id="KW-1133">Transmembrane helix</keyword>
<organism evidence="2 3">
    <name type="scientific">Streptomyces roseoverticillatus</name>
    <dbReference type="NCBI Taxonomy" id="66429"/>
    <lineage>
        <taxon>Bacteria</taxon>
        <taxon>Bacillati</taxon>
        <taxon>Actinomycetota</taxon>
        <taxon>Actinomycetes</taxon>
        <taxon>Kitasatosporales</taxon>
        <taxon>Streptomycetaceae</taxon>
        <taxon>Streptomyces</taxon>
    </lineage>
</organism>
<feature type="transmembrane region" description="Helical" evidence="1">
    <location>
        <begin position="74"/>
        <end position="99"/>
    </location>
</feature>
<evidence type="ECO:0000256" key="1">
    <source>
        <dbReference type="SAM" id="Phobius"/>
    </source>
</evidence>
<comment type="caution">
    <text evidence="2">The sequence shown here is derived from an EMBL/GenBank/DDBJ whole genome shotgun (WGS) entry which is preliminary data.</text>
</comment>
<feature type="transmembrane region" description="Helical" evidence="1">
    <location>
        <begin position="44"/>
        <end position="62"/>
    </location>
</feature>
<keyword evidence="1" id="KW-0472">Membrane</keyword>
<keyword evidence="3" id="KW-1185">Reference proteome</keyword>
<evidence type="ECO:0000313" key="3">
    <source>
        <dbReference type="Proteomes" id="UP001552479"/>
    </source>
</evidence>
<gene>
    <name evidence="2" type="ORF">AB0L03_24840</name>
</gene>
<sequence length="254" mass="27222">MKTKPLPDLPGLPGLTPKRPNDIGMVALALAVLAVLTAGTLWGIPLAVPLGLAAAVCGLIGWRKVKRGQADERLPAFAGLGLGATTAVVCLGVTAWFFYSLSHAYDRPEDLISKGPSYASTLNPGGTAHYRDGVRVTVSKARRVPNLPGDVALVKGEVTYEFSVTYVNDQDKSVELAGNGIRSQMRLMPGGLTPTGPVSPEWNSHHPWFPKELAPHQKVTVKMHTNAPPDATTLDFTCAPTDYRDKAHWLLQLS</sequence>
<accession>A0ABV3J0C9</accession>
<name>A0ABV3J0C9_9ACTN</name>
<dbReference type="RefSeq" id="WP_366089530.1">
    <property type="nucleotide sequence ID" value="NZ_JBFASG010000028.1"/>
</dbReference>
<dbReference type="EMBL" id="JBFASG010000028">
    <property type="protein sequence ID" value="MEV4926009.1"/>
    <property type="molecule type" value="Genomic_DNA"/>
</dbReference>
<reference evidence="2 3" key="1">
    <citation type="submission" date="2024-06" db="EMBL/GenBank/DDBJ databases">
        <title>The Natural Products Discovery Center: Release of the First 8490 Sequenced Strains for Exploring Actinobacteria Biosynthetic Diversity.</title>
        <authorList>
            <person name="Kalkreuter E."/>
            <person name="Kautsar S.A."/>
            <person name="Yang D."/>
            <person name="Bader C.D."/>
            <person name="Teijaro C.N."/>
            <person name="Fluegel L."/>
            <person name="Davis C.M."/>
            <person name="Simpson J.R."/>
            <person name="Lauterbach L."/>
            <person name="Steele A.D."/>
            <person name="Gui C."/>
            <person name="Meng S."/>
            <person name="Li G."/>
            <person name="Viehrig K."/>
            <person name="Ye F."/>
            <person name="Su P."/>
            <person name="Kiefer A.F."/>
            <person name="Nichols A."/>
            <person name="Cepeda A.J."/>
            <person name="Yan W."/>
            <person name="Fan B."/>
            <person name="Jiang Y."/>
            <person name="Adhikari A."/>
            <person name="Zheng C.-J."/>
            <person name="Schuster L."/>
            <person name="Cowan T.M."/>
            <person name="Smanski M.J."/>
            <person name="Chevrette M.G."/>
            <person name="De Carvalho L.P.S."/>
            <person name="Shen B."/>
        </authorList>
    </citation>
    <scope>NUCLEOTIDE SEQUENCE [LARGE SCALE GENOMIC DNA]</scope>
    <source>
        <strain evidence="2 3">NPDC053791</strain>
    </source>
</reference>